<accession>A0A067MPP7</accession>
<keyword evidence="3" id="KW-1185">Reference proteome</keyword>
<feature type="compositionally biased region" description="Low complexity" evidence="1">
    <location>
        <begin position="25"/>
        <end position="69"/>
    </location>
</feature>
<feature type="region of interest" description="Disordered" evidence="1">
    <location>
        <begin position="20"/>
        <end position="99"/>
    </location>
</feature>
<protein>
    <submittedName>
        <fullName evidence="2">Uncharacterized protein</fullName>
    </submittedName>
</protein>
<dbReference type="Proteomes" id="UP000027195">
    <property type="component" value="Unassembled WGS sequence"/>
</dbReference>
<proteinExistence type="predicted"/>
<name>A0A067MPP7_BOTB1</name>
<gene>
    <name evidence="2" type="ORF">BOTBODRAFT_371128</name>
</gene>
<dbReference type="AlphaFoldDB" id="A0A067MPP7"/>
<dbReference type="EMBL" id="KL198043">
    <property type="protein sequence ID" value="KDQ13571.1"/>
    <property type="molecule type" value="Genomic_DNA"/>
</dbReference>
<organism evidence="2 3">
    <name type="scientific">Botryobasidium botryosum (strain FD-172 SS1)</name>
    <dbReference type="NCBI Taxonomy" id="930990"/>
    <lineage>
        <taxon>Eukaryota</taxon>
        <taxon>Fungi</taxon>
        <taxon>Dikarya</taxon>
        <taxon>Basidiomycota</taxon>
        <taxon>Agaricomycotina</taxon>
        <taxon>Agaricomycetes</taxon>
        <taxon>Cantharellales</taxon>
        <taxon>Botryobasidiaceae</taxon>
        <taxon>Botryobasidium</taxon>
    </lineage>
</organism>
<feature type="compositionally biased region" description="Acidic residues" evidence="1">
    <location>
        <begin position="72"/>
        <end position="89"/>
    </location>
</feature>
<evidence type="ECO:0000256" key="1">
    <source>
        <dbReference type="SAM" id="MobiDB-lite"/>
    </source>
</evidence>
<reference evidence="3" key="1">
    <citation type="journal article" date="2014" name="Proc. Natl. Acad. Sci. U.S.A.">
        <title>Extensive sampling of basidiomycete genomes demonstrates inadequacy of the white-rot/brown-rot paradigm for wood decay fungi.</title>
        <authorList>
            <person name="Riley R."/>
            <person name="Salamov A.A."/>
            <person name="Brown D.W."/>
            <person name="Nagy L.G."/>
            <person name="Floudas D."/>
            <person name="Held B.W."/>
            <person name="Levasseur A."/>
            <person name="Lombard V."/>
            <person name="Morin E."/>
            <person name="Otillar R."/>
            <person name="Lindquist E.A."/>
            <person name="Sun H."/>
            <person name="LaButti K.M."/>
            <person name="Schmutz J."/>
            <person name="Jabbour D."/>
            <person name="Luo H."/>
            <person name="Baker S.E."/>
            <person name="Pisabarro A.G."/>
            <person name="Walton J.D."/>
            <person name="Blanchette R.A."/>
            <person name="Henrissat B."/>
            <person name="Martin F."/>
            <person name="Cullen D."/>
            <person name="Hibbett D.S."/>
            <person name="Grigoriev I.V."/>
        </authorList>
    </citation>
    <scope>NUCLEOTIDE SEQUENCE [LARGE SCALE GENOMIC DNA]</scope>
    <source>
        <strain evidence="3">FD-172 SS1</strain>
    </source>
</reference>
<dbReference type="HOGENOM" id="CLU_868750_0_0_1"/>
<evidence type="ECO:0000313" key="2">
    <source>
        <dbReference type="EMBL" id="KDQ13571.1"/>
    </source>
</evidence>
<sequence length="320" mass="35751">MRSTYCPHVRAHRPAMPSLSSFFVRRSPSQSSMSTRTSSGPSTSAPSNRTSLSSSPSPGSFFSSPLALPDADPNEADEGEQGEEYDDLDPSVRTPPPLYTPLARTLMTRSGQPTYLAYYFIRVTDHSMVLVSPTDPQTPLYHVAHQVDMFNPLLFNTILRRGGARRRGRLGQYDVREEIGEFNIGISQQMAYIRMGDERVDLSAALKKGSNWGTLRFALPGSLPVLTWSGQGEAPLECKAFDPPRKIAYLDHRRDSSTLFMTPQAMPHFDLILLSLLAVQRIRSLTDRSGLRQRHKNTSFSGPYKLFNFDDSIATQFRAT</sequence>
<evidence type="ECO:0000313" key="3">
    <source>
        <dbReference type="Proteomes" id="UP000027195"/>
    </source>
</evidence>
<dbReference type="InParanoid" id="A0A067MPP7"/>